<dbReference type="Pfam" id="PF02036">
    <property type="entry name" value="SCP2"/>
    <property type="match status" value="1"/>
</dbReference>
<name>A0AA95H5M8_9GAMM</name>
<dbReference type="SUPFAM" id="SSF55718">
    <property type="entry name" value="SCP-like"/>
    <property type="match status" value="1"/>
</dbReference>
<dbReference type="InterPro" id="IPR038989">
    <property type="entry name" value="UbiJ"/>
</dbReference>
<comment type="subcellular location">
    <subcellularLocation>
        <location evidence="1">Cytoplasm</location>
    </subcellularLocation>
</comment>
<dbReference type="PANTHER" id="PTHR38693">
    <property type="entry name" value="UBIQUINONE BIOSYNTHESIS PROTEIN UBIJ"/>
    <property type="match status" value="1"/>
</dbReference>
<dbReference type="GO" id="GO:0005737">
    <property type="term" value="C:cytoplasm"/>
    <property type="evidence" value="ECO:0007669"/>
    <property type="project" value="UniProtKB-SubCell"/>
</dbReference>
<reference evidence="4" key="1">
    <citation type="journal article" date="2023" name="Int. J. Mol. Sci.">
        <title>Metagenomics Revealed a New Genus 'Candidatus Thiocaldithrix dubininis' gen. nov., sp. nov. and a New Species 'Candidatus Thiothrix putei' sp. nov. in the Family Thiotrichaceae, Some Members of Which Have Traits of Both Na+- and H+-Motive Energetics.</title>
        <authorList>
            <person name="Ravin N.V."/>
            <person name="Muntyan M.S."/>
            <person name="Smolyakov D.D."/>
            <person name="Rudenko T.S."/>
            <person name="Beletsky A.V."/>
            <person name="Mardanov A.V."/>
            <person name="Grabovich M.Y."/>
        </authorList>
    </citation>
    <scope>NUCLEOTIDE SEQUENCE</scope>
    <source>
        <strain evidence="4">GKL-01</strain>
    </source>
</reference>
<gene>
    <name evidence="1" type="primary">ubiJ</name>
    <name evidence="4" type="ORF">QJT80_02605</name>
</gene>
<feature type="domain" description="SCP2" evidence="3">
    <location>
        <begin position="18"/>
        <end position="115"/>
    </location>
</feature>
<keyword evidence="1" id="KW-0831">Ubiquinone biosynthesis</keyword>
<proteinExistence type="inferred from homology"/>
<dbReference type="Gene3D" id="3.30.1050.10">
    <property type="entry name" value="SCP2 sterol-binding domain"/>
    <property type="match status" value="1"/>
</dbReference>
<comment type="pathway">
    <text evidence="1">Cofactor biosynthesis; ubiquinone biosynthesis.</text>
</comment>
<protein>
    <recommendedName>
        <fullName evidence="1">Ubiquinone biosynthesis accessory factor UbiJ</fullName>
    </recommendedName>
</protein>
<reference evidence="4" key="2">
    <citation type="submission" date="2023-04" db="EMBL/GenBank/DDBJ databases">
        <authorList>
            <person name="Beletskiy A.V."/>
            <person name="Mardanov A.V."/>
            <person name="Ravin N.V."/>
        </authorList>
    </citation>
    <scope>NUCLEOTIDE SEQUENCE</scope>
    <source>
        <strain evidence="4">GKL-01</strain>
    </source>
</reference>
<evidence type="ECO:0000256" key="2">
    <source>
        <dbReference type="SAM" id="Coils"/>
    </source>
</evidence>
<sequence length="204" mass="22530">MLLIAINASLEAAFNAWLQLEASTHGQALNRLQALQGKLIRLHITNPDMQFDILPTTERIRVSTDYAAEPDVTITGSALGFMRLATAEDSGKAMLAQGVTIAGDTGLGMQFSQILREVNIDWEELASRAVGDVMAHQLGQIARQSKGWLDDTAHAMRLNTQEYLQEEARLVPAEAELKAYLDAVDDLRMDVDRLEARLKQLEAN</sequence>
<dbReference type="Proteomes" id="UP001300672">
    <property type="component" value="Chromosome"/>
</dbReference>
<dbReference type="GO" id="GO:0006744">
    <property type="term" value="P:ubiquinone biosynthetic process"/>
    <property type="evidence" value="ECO:0007669"/>
    <property type="project" value="UniProtKB-UniRule"/>
</dbReference>
<keyword evidence="1" id="KW-0963">Cytoplasm</keyword>
<dbReference type="PANTHER" id="PTHR38693:SF1">
    <property type="entry name" value="UBIQUINONE BIOSYNTHESIS ACCESSORY FACTOR UBIJ"/>
    <property type="match status" value="1"/>
</dbReference>
<feature type="coiled-coil region" evidence="2">
    <location>
        <begin position="177"/>
        <end position="204"/>
    </location>
</feature>
<evidence type="ECO:0000313" key="4">
    <source>
        <dbReference type="EMBL" id="WGZ91372.1"/>
    </source>
</evidence>
<evidence type="ECO:0000256" key="1">
    <source>
        <dbReference type="HAMAP-Rule" id="MF_02215"/>
    </source>
</evidence>
<dbReference type="EMBL" id="CP124755">
    <property type="protein sequence ID" value="WGZ91372.1"/>
    <property type="molecule type" value="Genomic_DNA"/>
</dbReference>
<dbReference type="InterPro" id="IPR036527">
    <property type="entry name" value="SCP2_sterol-bd_dom_sf"/>
</dbReference>
<dbReference type="HAMAP" id="MF_02215">
    <property type="entry name" value="UbiJ"/>
    <property type="match status" value="1"/>
</dbReference>
<dbReference type="InterPro" id="IPR003033">
    <property type="entry name" value="SCP2_sterol-bd_dom"/>
</dbReference>
<comment type="similarity">
    <text evidence="1">Belongs to the UbiJ family.</text>
</comment>
<comment type="function">
    <text evidence="1">Required for ubiquinone (coenzyme Q) biosynthesis. Binds hydrophobic ubiquinone biosynthetic intermediates via its SCP2 domain and is essential for the stability of the Ubi complex. May constitute a docking platform where Ubi enzymes assemble and access their SCP2-bound polyprenyl substrates.</text>
</comment>
<dbReference type="KEGG" id="tdu:QJT80_02605"/>
<dbReference type="AlphaFoldDB" id="A0AA95H5M8"/>
<organism evidence="4">
    <name type="scientific">Candidatus Thiocaldithrix dubininis</name>
    <dbReference type="NCBI Taxonomy" id="3080823"/>
    <lineage>
        <taxon>Bacteria</taxon>
        <taxon>Pseudomonadati</taxon>
        <taxon>Pseudomonadota</taxon>
        <taxon>Gammaproteobacteria</taxon>
        <taxon>Thiotrichales</taxon>
        <taxon>Thiotrichaceae</taxon>
        <taxon>Candidatus Thiocaldithrix</taxon>
    </lineage>
</organism>
<keyword evidence="2" id="KW-0175">Coiled coil</keyword>
<accession>A0AA95H5M8</accession>
<evidence type="ECO:0000259" key="3">
    <source>
        <dbReference type="Pfam" id="PF02036"/>
    </source>
</evidence>